<comment type="caution">
    <text evidence="1">The sequence shown here is derived from an EMBL/GenBank/DDBJ whole genome shotgun (WGS) entry which is preliminary data.</text>
</comment>
<gene>
    <name evidence="1" type="ORF">Q3O60_02710</name>
</gene>
<proteinExistence type="predicted"/>
<dbReference type="Pfam" id="PF11454">
    <property type="entry name" value="DUF3016"/>
    <property type="match status" value="1"/>
</dbReference>
<name>A0ABT9GVL3_9GAMM</name>
<dbReference type="RefSeq" id="WP_305892366.1">
    <property type="nucleotide sequence ID" value="NZ_JAUZVZ010000003.1"/>
</dbReference>
<protein>
    <submittedName>
        <fullName evidence="1">DUF3016 domain-containing protein</fullName>
    </submittedName>
</protein>
<keyword evidence="2" id="KW-1185">Reference proteome</keyword>
<evidence type="ECO:0000313" key="2">
    <source>
        <dbReference type="Proteomes" id="UP001231616"/>
    </source>
</evidence>
<organism evidence="1 2">
    <name type="scientific">Alkalimonas collagenimarina</name>
    <dbReference type="NCBI Taxonomy" id="400390"/>
    <lineage>
        <taxon>Bacteria</taxon>
        <taxon>Pseudomonadati</taxon>
        <taxon>Pseudomonadota</taxon>
        <taxon>Gammaproteobacteria</taxon>
        <taxon>Alkalimonas</taxon>
    </lineage>
</organism>
<sequence>MFGNNRNGKNWRQLIIASAVAGFMGFGFASMASEPAELNLSFDEPEKFTDIRPANENRTRFRERTLASFERIFEEFAAELPAGYQWTVTVTDIDLAGDVNPMYTRNGQDIRVVKDLYSPRVAFSHELRDAYGAQVVADDENIRDMGFLQSPRMVGPRHQELRYEYTMLKRWFERDLMPKIEAHQAKLPKVSE</sequence>
<dbReference type="Proteomes" id="UP001231616">
    <property type="component" value="Unassembled WGS sequence"/>
</dbReference>
<evidence type="ECO:0000313" key="1">
    <source>
        <dbReference type="EMBL" id="MDP4535096.1"/>
    </source>
</evidence>
<dbReference type="InterPro" id="IPR021557">
    <property type="entry name" value="DUF3016"/>
</dbReference>
<accession>A0ABT9GVL3</accession>
<dbReference type="EMBL" id="JAUZVZ010000003">
    <property type="protein sequence ID" value="MDP4535096.1"/>
    <property type="molecule type" value="Genomic_DNA"/>
</dbReference>
<reference evidence="1 2" key="1">
    <citation type="submission" date="2023-08" db="EMBL/GenBank/DDBJ databases">
        <authorList>
            <person name="Joshi A."/>
            <person name="Thite S."/>
        </authorList>
    </citation>
    <scope>NUCLEOTIDE SEQUENCE [LARGE SCALE GENOMIC DNA]</scope>
    <source>
        <strain evidence="1 2">AC40</strain>
    </source>
</reference>